<dbReference type="SUPFAM" id="SSF49410">
    <property type="entry name" value="Alpha-macroglobulin receptor domain"/>
    <property type="match status" value="1"/>
</dbReference>
<feature type="domain" description="Anaphylatoxin-like" evidence="5">
    <location>
        <begin position="698"/>
        <end position="734"/>
    </location>
</feature>
<gene>
    <name evidence="7" type="ORF">KC01_LOCUS41403</name>
</gene>
<dbReference type="InterPro" id="IPR018933">
    <property type="entry name" value="Netrin_module_non-TIMP"/>
</dbReference>
<dbReference type="InterPro" id="IPR011625">
    <property type="entry name" value="A2M_N_BRD"/>
</dbReference>
<dbReference type="InterPro" id="IPR008993">
    <property type="entry name" value="TIMP-like_OB-fold"/>
</dbReference>
<evidence type="ECO:0000313" key="8">
    <source>
        <dbReference type="Proteomes" id="UP001497482"/>
    </source>
</evidence>
<dbReference type="Pfam" id="PF01835">
    <property type="entry name" value="MG2"/>
    <property type="match status" value="1"/>
</dbReference>
<dbReference type="SUPFAM" id="SSF50242">
    <property type="entry name" value="TIMP-like"/>
    <property type="match status" value="1"/>
</dbReference>
<dbReference type="Pfam" id="PF17790">
    <property type="entry name" value="MG1"/>
    <property type="match status" value="1"/>
</dbReference>
<dbReference type="Pfam" id="PF07703">
    <property type="entry name" value="A2M_BRD"/>
    <property type="match status" value="1"/>
</dbReference>
<dbReference type="SMART" id="SM01359">
    <property type="entry name" value="A2M_N_2"/>
    <property type="match status" value="1"/>
</dbReference>
<sequence>MPPVLLKLSMLLFFGWLCSETKAQDRTFVVVAPLSFRLDAMERVVVQVFGFTETVPVSVFVRKSMADPPIQQQEVVLTAANHHMGEAQIRLFPKDVDDSMDHVILHVRSGSFNQHVSVRLSRTNGFLLVQTDKPLYTPRQPVKVRAFSLNQELRPADRSVFLTFRDPDYEKVDVVEVKDVSNGMPSLQNPFKVPINPKLGIWTIEASYMEHFDTRARTTFEVREYVLPSFTILIEPERNYVSHNNFNRFHIKVSAKYLHGAPVAEGEMFLRYGYVSLSSPVIIPSSITQQQLSSTGEWEASVNLQDIFSRHSDHRTLAELKDTYLYIAVLLREVNGGISQEAELGSVKFVQSPFTLGLVSTPLFIKPGLPYYIQVLVKDHQGAPVSGVLVQLEKKQMRRRGAGPELFCSETATSGSEGIALIVCNIQMDILSIDLQFSTKDSTLPAASQASLSLKAQSYESPNARFLYIDPTPIRSPVGTYVQIPLYSVAPPYVSVRSLNYLILSKGKIVTFGTMPFTKTAGNKHALSFQVTAEMVPSIRLLVYYMPYGETTTELVADAVWLNIQGDCVNGLQTELKTRASHFKPKQNLNMEVSVNQDGFIAMTAVDTGLYSLRPNYKDPINRVLRHIESADQGCGGGGGRNAADVFRLAGLSLITNAVSGQTSPEPCTAFVRAKRAISEEIKQKILAQYKHPTIAQCCKNGMGYSPTFMNCEQYADNKYAKYTKCRDAFRDCCLFIQRELNNGLFLGRAELGGDFDQVPTLVRSSFPESWLWQVRQINRGSLSLMEQLPDSLTTWHIKTVGLFDNGICVAKTVEVSVNLPLSVDVPLPYQIVRGEQVELQGSVYNQLSDTIQFCVTLSVGPELCLAHSEAAADSSKQRSSACESRTVSAGGVVEVRFTLMALEVGKHTLTFTLYEAPVGKRSKGPLRPLDTLVKVLNVVPEGVRKEVMVGGRLDPRGLYGSEKMKVELISALPQNIVPNTEVERMLTINGEILDEWVSVVDNPEGLKKLLSLQDGSAESELGGVLPLLHVYQYLEVTGRWLILGPDVKKNSEQLKDRIRKGLAGVSSFRKKDFSYSMFLNKESSTWVTALAVQTLAMVDEILPVDRDSLAKSVNWLIYNSKRPDGSFQETSLYKPNKIMALPDDAVDKSVYLTSFVIIALHKATRIQTDNLQVQNQEDSIQAAMKFVHANMDAVQKVYVLSVAAYAFTLHDPDALTTNQLLERLEGVSKQKGNPPELRYWQEPGVHTEWLKPDQSSGQTVETTAYAMLSFLQKGRFQYCNPIVTWLTQDQHYGGGYASLQDTLMALEAVTRYCHRVPRAELDQNIRIHFSRQSNLDREVHLTTRAPVASPIENIRIHFSRQSNLDREVHLTTRAPVASPIEITKNSAVTVSTAFGRGVSHVKLKTVYYQSIPPQQNCDFDIKLEMLKSGSSDPSLRAPHLVACAQYKPPPGQPKDSLLTVMEIQLPTGIESFLDDMRPQRDGDDPIIASYSLTNRTVVIRIYTVPSDRFICVGFRIRSAFVVGGTSDTVFTVYEEQNRGDKCKKVVTDQEQKIHRLCHFDQCQCITAVCSTFRGTVDTTVTYEKLKQEICRPQVKYAYKVQVTNIASEGDFLTHTATVVEVIKSQSEFAAVSGGAEVDFIKKTTCNTVDIQKGQQYLLSGSSGIEVVHNQDYRFRFPLDHEAMVQSWPSDCVEQCAELAKFAILAQIDQC</sequence>
<dbReference type="SMART" id="SM01360">
    <property type="entry name" value="A2M"/>
    <property type="match status" value="1"/>
</dbReference>
<dbReference type="InterPro" id="IPR000020">
    <property type="entry name" value="Anaphylatoxin/fibulin"/>
</dbReference>
<organism evidence="7 8">
    <name type="scientific">Knipowitschia caucasica</name>
    <name type="common">Caucasian dwarf goby</name>
    <name type="synonym">Pomatoschistus caucasicus</name>
    <dbReference type="NCBI Taxonomy" id="637954"/>
    <lineage>
        <taxon>Eukaryota</taxon>
        <taxon>Metazoa</taxon>
        <taxon>Chordata</taxon>
        <taxon>Craniata</taxon>
        <taxon>Vertebrata</taxon>
        <taxon>Euteleostomi</taxon>
        <taxon>Actinopterygii</taxon>
        <taxon>Neopterygii</taxon>
        <taxon>Teleostei</taxon>
        <taxon>Neoteleostei</taxon>
        <taxon>Acanthomorphata</taxon>
        <taxon>Gobiaria</taxon>
        <taxon>Gobiiformes</taxon>
        <taxon>Gobioidei</taxon>
        <taxon>Gobiidae</taxon>
        <taxon>Gobiinae</taxon>
        <taxon>Knipowitschia</taxon>
    </lineage>
</organism>
<dbReference type="Gene3D" id="2.60.120.1540">
    <property type="match status" value="2"/>
</dbReference>
<feature type="domain" description="NTR" evidence="6">
    <location>
        <begin position="1570"/>
        <end position="1711"/>
    </location>
</feature>
<dbReference type="Pfam" id="PF00207">
    <property type="entry name" value="A2M"/>
    <property type="match status" value="1"/>
</dbReference>
<dbReference type="Gene3D" id="1.20.91.20">
    <property type="entry name" value="Anaphylotoxins (complement system)"/>
    <property type="match status" value="1"/>
</dbReference>
<evidence type="ECO:0000256" key="1">
    <source>
        <dbReference type="ARBA" id="ARBA00004613"/>
    </source>
</evidence>
<name>A0AAV2MPT6_KNICA</name>
<dbReference type="Gene3D" id="2.40.50.120">
    <property type="match status" value="1"/>
</dbReference>
<dbReference type="Pfam" id="PF07677">
    <property type="entry name" value="A2M_recep"/>
    <property type="match status" value="1"/>
</dbReference>
<reference evidence="7 8" key="1">
    <citation type="submission" date="2024-04" db="EMBL/GenBank/DDBJ databases">
        <authorList>
            <person name="Waldvogel A.-M."/>
            <person name="Schoenle A."/>
        </authorList>
    </citation>
    <scope>NUCLEOTIDE SEQUENCE [LARGE SCALE GENOMIC DNA]</scope>
</reference>
<dbReference type="InterPro" id="IPR036595">
    <property type="entry name" value="A-macroglobulin_rcpt-bd_sf"/>
</dbReference>
<evidence type="ECO:0008006" key="9">
    <source>
        <dbReference type="Google" id="ProtNLM"/>
    </source>
</evidence>
<dbReference type="SUPFAM" id="SSF48239">
    <property type="entry name" value="Terpenoid cyclases/Protein prenyltransferases"/>
    <property type="match status" value="1"/>
</dbReference>
<dbReference type="Gene3D" id="2.60.40.690">
    <property type="entry name" value="Alpha-macroglobulin, receptor-binding domain"/>
    <property type="match status" value="1"/>
</dbReference>
<accession>A0AAV2MPT6</accession>
<dbReference type="Gene3D" id="2.60.40.1940">
    <property type="match status" value="1"/>
</dbReference>
<dbReference type="EMBL" id="OZ035831">
    <property type="protein sequence ID" value="CAL1615453.1"/>
    <property type="molecule type" value="Genomic_DNA"/>
</dbReference>
<comment type="subcellular location">
    <subcellularLocation>
        <location evidence="1">Secreted</location>
    </subcellularLocation>
</comment>
<keyword evidence="2" id="KW-0964">Secreted</keyword>
<dbReference type="Pfam" id="PF17791">
    <property type="entry name" value="MG3"/>
    <property type="match status" value="1"/>
</dbReference>
<dbReference type="Gene3D" id="6.20.50.160">
    <property type="match status" value="1"/>
</dbReference>
<dbReference type="Pfam" id="PF01759">
    <property type="entry name" value="NTR"/>
    <property type="match status" value="1"/>
</dbReference>
<evidence type="ECO:0000259" key="6">
    <source>
        <dbReference type="PROSITE" id="PS50189"/>
    </source>
</evidence>
<dbReference type="CDD" id="cd02896">
    <property type="entry name" value="complement_C3_C4_C5"/>
    <property type="match status" value="1"/>
</dbReference>
<dbReference type="SMART" id="SM01361">
    <property type="entry name" value="A2M_recep"/>
    <property type="match status" value="1"/>
</dbReference>
<dbReference type="InterPro" id="IPR008930">
    <property type="entry name" value="Terpenoid_cyclase/PrenylTrfase"/>
</dbReference>
<dbReference type="InterPro" id="IPR018081">
    <property type="entry name" value="Anaphylatoxin_comp_syst"/>
</dbReference>
<dbReference type="InterPro" id="IPR013783">
    <property type="entry name" value="Ig-like_fold"/>
</dbReference>
<dbReference type="InterPro" id="IPR048843">
    <property type="entry name" value="C5_CUB"/>
</dbReference>
<dbReference type="Pfam" id="PF01821">
    <property type="entry name" value="ANATO"/>
    <property type="match status" value="1"/>
</dbReference>
<dbReference type="Gene3D" id="2.20.130.20">
    <property type="match status" value="1"/>
</dbReference>
<protein>
    <recommendedName>
        <fullName evidence="9">Complement C5</fullName>
    </recommendedName>
</protein>
<dbReference type="Gene3D" id="2.60.40.1930">
    <property type="match status" value="3"/>
</dbReference>
<dbReference type="Pfam" id="PF07678">
    <property type="entry name" value="TED_complement"/>
    <property type="match status" value="1"/>
</dbReference>
<evidence type="ECO:0000256" key="3">
    <source>
        <dbReference type="ARBA" id="ARBA00023157"/>
    </source>
</evidence>
<dbReference type="InterPro" id="IPR001134">
    <property type="entry name" value="Netrin_domain"/>
</dbReference>
<dbReference type="InterPro" id="IPR002890">
    <property type="entry name" value="MG2"/>
</dbReference>
<dbReference type="GO" id="GO:0005615">
    <property type="term" value="C:extracellular space"/>
    <property type="evidence" value="ECO:0007669"/>
    <property type="project" value="InterPro"/>
</dbReference>
<dbReference type="PROSITE" id="PS50189">
    <property type="entry name" value="NTR"/>
    <property type="match status" value="1"/>
</dbReference>
<dbReference type="InterPro" id="IPR041425">
    <property type="entry name" value="C3/4/5_MG1"/>
</dbReference>
<evidence type="ECO:0000256" key="2">
    <source>
        <dbReference type="ARBA" id="ARBA00022525"/>
    </source>
</evidence>
<dbReference type="SUPFAM" id="SSF47686">
    <property type="entry name" value="Anaphylotoxins (complement system)"/>
    <property type="match status" value="1"/>
</dbReference>
<dbReference type="InterPro" id="IPR040839">
    <property type="entry name" value="MG4"/>
</dbReference>
<proteinExistence type="predicted"/>
<dbReference type="InterPro" id="IPR050473">
    <property type="entry name" value="A2M/Complement_sys"/>
</dbReference>
<dbReference type="Pfam" id="PF21309">
    <property type="entry name" value="C5_CUB"/>
    <property type="match status" value="1"/>
</dbReference>
<dbReference type="SMART" id="SM00643">
    <property type="entry name" value="C345C"/>
    <property type="match status" value="1"/>
</dbReference>
<feature type="signal peptide" evidence="4">
    <location>
        <begin position="1"/>
        <end position="23"/>
    </location>
</feature>
<evidence type="ECO:0000259" key="5">
    <source>
        <dbReference type="PROSITE" id="PS01178"/>
    </source>
</evidence>
<evidence type="ECO:0000313" key="7">
    <source>
        <dbReference type="EMBL" id="CAL1615453.1"/>
    </source>
</evidence>
<feature type="chain" id="PRO_5043718769" description="Complement C5" evidence="4">
    <location>
        <begin position="24"/>
        <end position="1711"/>
    </location>
</feature>
<keyword evidence="3" id="KW-1015">Disulfide bond</keyword>
<keyword evidence="4" id="KW-0732">Signal</keyword>
<dbReference type="PROSITE" id="PS01178">
    <property type="entry name" value="ANAPHYLATOXIN_2"/>
    <property type="match status" value="1"/>
</dbReference>
<keyword evidence="8" id="KW-1185">Reference proteome</keyword>
<dbReference type="GO" id="GO:0004866">
    <property type="term" value="F:endopeptidase inhibitor activity"/>
    <property type="evidence" value="ECO:0007669"/>
    <property type="project" value="InterPro"/>
</dbReference>
<dbReference type="Pfam" id="PF17789">
    <property type="entry name" value="MG4"/>
    <property type="match status" value="1"/>
</dbReference>
<dbReference type="PANTHER" id="PTHR11412">
    <property type="entry name" value="MACROGLOBULIN / COMPLEMENT"/>
    <property type="match status" value="1"/>
</dbReference>
<dbReference type="InterPro" id="IPR009048">
    <property type="entry name" value="A-macroglobulin_rcpt-bd"/>
</dbReference>
<dbReference type="InterPro" id="IPR001599">
    <property type="entry name" value="Macroglobln_a2"/>
</dbReference>
<dbReference type="Gene3D" id="1.50.10.20">
    <property type="match status" value="1"/>
</dbReference>
<evidence type="ECO:0000256" key="4">
    <source>
        <dbReference type="SAM" id="SignalP"/>
    </source>
</evidence>
<dbReference type="Gene3D" id="2.60.40.10">
    <property type="entry name" value="Immunoglobulins"/>
    <property type="match status" value="2"/>
</dbReference>
<dbReference type="InterPro" id="IPR011626">
    <property type="entry name" value="Alpha-macroglobulin_TED"/>
</dbReference>
<dbReference type="InterPro" id="IPR041555">
    <property type="entry name" value="MG3"/>
</dbReference>
<dbReference type="Proteomes" id="UP001497482">
    <property type="component" value="Chromosome 9"/>
</dbReference>
<dbReference type="PANTHER" id="PTHR11412:SF83">
    <property type="entry name" value="COMPLEMENT C5"/>
    <property type="match status" value="1"/>
</dbReference>